<reference evidence="2 3" key="1">
    <citation type="submission" date="2016-12" db="EMBL/GenBank/DDBJ databases">
        <authorList>
            <person name="Song W.-J."/>
            <person name="Kurnit D.M."/>
        </authorList>
    </citation>
    <scope>NUCLEOTIDE SEQUENCE [LARGE SCALE GENOMIC DNA]</scope>
    <source>
        <strain evidence="2 3">DSM 18488</strain>
    </source>
</reference>
<evidence type="ECO:0000313" key="2">
    <source>
        <dbReference type="EMBL" id="SHO53407.1"/>
    </source>
</evidence>
<organism evidence="2 3">
    <name type="scientific">Desulfopila aestuarii DSM 18488</name>
    <dbReference type="NCBI Taxonomy" id="1121416"/>
    <lineage>
        <taxon>Bacteria</taxon>
        <taxon>Pseudomonadati</taxon>
        <taxon>Thermodesulfobacteriota</taxon>
        <taxon>Desulfobulbia</taxon>
        <taxon>Desulfobulbales</taxon>
        <taxon>Desulfocapsaceae</taxon>
        <taxon>Desulfopila</taxon>
    </lineage>
</organism>
<dbReference type="RefSeq" id="WP_073616974.1">
    <property type="nucleotide sequence ID" value="NZ_FRFE01000054.1"/>
</dbReference>
<keyword evidence="3" id="KW-1185">Reference proteome</keyword>
<protein>
    <recommendedName>
        <fullName evidence="1">SnoaL-like domain-containing protein</fullName>
    </recommendedName>
</protein>
<gene>
    <name evidence="2" type="ORF">SAMN02745220_05101</name>
</gene>
<dbReference type="OrthoDB" id="7061942at2"/>
<evidence type="ECO:0000259" key="1">
    <source>
        <dbReference type="Pfam" id="PF12680"/>
    </source>
</evidence>
<feature type="domain" description="SnoaL-like" evidence="1">
    <location>
        <begin position="10"/>
        <end position="117"/>
    </location>
</feature>
<accession>A0A1M7YLD8</accession>
<dbReference type="AlphaFoldDB" id="A0A1M7YLD8"/>
<dbReference type="STRING" id="1121416.SAMN02745220_05101"/>
<dbReference type="Proteomes" id="UP000184603">
    <property type="component" value="Unassembled WGS sequence"/>
</dbReference>
<sequence>MDSEHNKEKVREFFQRFVAADVQGALSLLDESVVWRAMGRDGGLPMSGEMDKAAIADLIVAVKDAFPDSMNLTPIGWTAEGGRVAVEMESFGIKGNGTVYNNLYHFLVIMKEGKIALVKEYMDTCHVKKVFVDEN</sequence>
<name>A0A1M7YLD8_9BACT</name>
<evidence type="ECO:0000313" key="3">
    <source>
        <dbReference type="Proteomes" id="UP000184603"/>
    </source>
</evidence>
<dbReference type="Gene3D" id="3.10.450.50">
    <property type="match status" value="1"/>
</dbReference>
<dbReference type="SUPFAM" id="SSF54427">
    <property type="entry name" value="NTF2-like"/>
    <property type="match status" value="1"/>
</dbReference>
<dbReference type="InterPro" id="IPR037401">
    <property type="entry name" value="SnoaL-like"/>
</dbReference>
<dbReference type="EMBL" id="FRFE01000054">
    <property type="protein sequence ID" value="SHO53407.1"/>
    <property type="molecule type" value="Genomic_DNA"/>
</dbReference>
<proteinExistence type="predicted"/>
<dbReference type="InterPro" id="IPR032710">
    <property type="entry name" value="NTF2-like_dom_sf"/>
</dbReference>
<dbReference type="Pfam" id="PF12680">
    <property type="entry name" value="SnoaL_2"/>
    <property type="match status" value="1"/>
</dbReference>